<dbReference type="InterPro" id="IPR029058">
    <property type="entry name" value="AB_hydrolase_fold"/>
</dbReference>
<comment type="caution">
    <text evidence="2">The sequence shown here is derived from an EMBL/GenBank/DDBJ whole genome shotgun (WGS) entry which is preliminary data.</text>
</comment>
<accession>A0A4R4KH64</accession>
<evidence type="ECO:0000313" key="2">
    <source>
        <dbReference type="EMBL" id="TDB65971.1"/>
    </source>
</evidence>
<evidence type="ECO:0000313" key="3">
    <source>
        <dbReference type="Proteomes" id="UP000295706"/>
    </source>
</evidence>
<reference evidence="2 3" key="1">
    <citation type="submission" date="2019-02" db="EMBL/GenBank/DDBJ databases">
        <title>Arundinibacter roseus gen. nov., sp. nov., a new member of the family Cytophagaceae.</title>
        <authorList>
            <person name="Szuroczki S."/>
            <person name="Khayer B."/>
            <person name="Sproer C."/>
            <person name="Toumi M."/>
            <person name="Szabo A."/>
            <person name="Felfoldi T."/>
            <person name="Schumann P."/>
            <person name="Toth E."/>
        </authorList>
    </citation>
    <scope>NUCLEOTIDE SEQUENCE [LARGE SCALE GENOMIC DNA]</scope>
    <source>
        <strain evidence="2 3">DMA-k-7a</strain>
    </source>
</reference>
<dbReference type="PANTHER" id="PTHR43037:SF1">
    <property type="entry name" value="BLL1128 PROTEIN"/>
    <property type="match status" value="1"/>
</dbReference>
<dbReference type="Pfam" id="PF00756">
    <property type="entry name" value="Esterase"/>
    <property type="match status" value="1"/>
</dbReference>
<dbReference type="InterPro" id="IPR000801">
    <property type="entry name" value="Esterase-like"/>
</dbReference>
<keyword evidence="3" id="KW-1185">Reference proteome</keyword>
<proteinExistence type="predicted"/>
<gene>
    <name evidence="2" type="ORF">EZE20_09420</name>
</gene>
<dbReference type="Proteomes" id="UP000295706">
    <property type="component" value="Unassembled WGS sequence"/>
</dbReference>
<evidence type="ECO:0000256" key="1">
    <source>
        <dbReference type="ARBA" id="ARBA00022729"/>
    </source>
</evidence>
<dbReference type="SUPFAM" id="SSF53474">
    <property type="entry name" value="alpha/beta-Hydrolases"/>
    <property type="match status" value="1"/>
</dbReference>
<keyword evidence="1" id="KW-0732">Signal</keyword>
<protein>
    <submittedName>
        <fullName evidence="2">Phospholipase</fullName>
    </submittedName>
</protein>
<dbReference type="EMBL" id="SMJU01000005">
    <property type="protein sequence ID" value="TDB65971.1"/>
    <property type="molecule type" value="Genomic_DNA"/>
</dbReference>
<dbReference type="AlphaFoldDB" id="A0A4R4KH64"/>
<dbReference type="InterPro" id="IPR050955">
    <property type="entry name" value="Plant_Biomass_Hydrol_Est"/>
</dbReference>
<dbReference type="RefSeq" id="WP_132116874.1">
    <property type="nucleotide sequence ID" value="NZ_SMJU01000005.1"/>
</dbReference>
<dbReference type="PANTHER" id="PTHR43037">
    <property type="entry name" value="UNNAMED PRODUCT-RELATED"/>
    <property type="match status" value="1"/>
</dbReference>
<dbReference type="OrthoDB" id="9764953at2"/>
<dbReference type="Gene3D" id="3.40.50.1820">
    <property type="entry name" value="alpha/beta hydrolase"/>
    <property type="match status" value="1"/>
</dbReference>
<name>A0A4R4KH64_9BACT</name>
<sequence>MKHQAVFVGVFVTLLSYFVPLYAQTLPAGPQVLTFHSDVDDTEQPYGLYLPKNFDPAKKYPFVLMLHGAGSNHRLSLKRVFGKSNLPGENDVEASRYFQPWDDVDFIVAAPFARGTMGYQGIAEQDVWDVVADVKKRFSLDENRMYLTGLSMGGGGTMWIGLTRPDVWAAIAPVCPAPPPGTESYVTNAFNYPVHFFQGGADPVVKPEGTREWVEKFKAANSAVEYIEFPGVQHNSWENAYQDEFIFKWFSQFTRNPFPNEVRFSTMQLKYNSAYWIKNLDFSPGTTATIKAKFTGKNSLEIKTENLDGLTLDLIGHEQFVSSQKLSILIDNQSITIEPGSVKRLTKTNKKWAQNPEIATAGMRKNSQTEGPLMEAVSGRHIYVYGTADNPSKEELAARRKVAENLADWATYRGEFLGRVMVFPRVLADREVSAADKASSHLILMGTAQSNKIVGEMADKLPFQLKEESTATHGLVYIFPNNNRYVLVNSGLPWWEMPDKTNNPLARLSTPGSIGTLRNFGDYLLFEKSNPEPIVSGRFANDWTLPAEQKSRLTTLPYMQVK</sequence>
<organism evidence="2 3">
    <name type="scientific">Arundinibacter roseus</name>
    <dbReference type="NCBI Taxonomy" id="2070510"/>
    <lineage>
        <taxon>Bacteria</taxon>
        <taxon>Pseudomonadati</taxon>
        <taxon>Bacteroidota</taxon>
        <taxon>Cytophagia</taxon>
        <taxon>Cytophagales</taxon>
        <taxon>Spirosomataceae</taxon>
        <taxon>Arundinibacter</taxon>
    </lineage>
</organism>